<protein>
    <submittedName>
        <fullName evidence="2">Carbon-nitrogen hydrolase family protein</fullName>
    </submittedName>
</protein>
<evidence type="ECO:0000313" key="3">
    <source>
        <dbReference type="Proteomes" id="UP001597097"/>
    </source>
</evidence>
<dbReference type="GO" id="GO:0016787">
    <property type="term" value="F:hydrolase activity"/>
    <property type="evidence" value="ECO:0007669"/>
    <property type="project" value="UniProtKB-KW"/>
</dbReference>
<dbReference type="InterPro" id="IPR044149">
    <property type="entry name" value="Nitrilases_CHs"/>
</dbReference>
<feature type="domain" description="CN hydrolase" evidence="1">
    <location>
        <begin position="1"/>
        <end position="273"/>
    </location>
</feature>
<dbReference type="PANTHER" id="PTHR46044">
    <property type="entry name" value="NITRILASE"/>
    <property type="match status" value="1"/>
</dbReference>
<reference evidence="3" key="1">
    <citation type="journal article" date="2019" name="Int. J. Syst. Evol. Microbiol.">
        <title>The Global Catalogue of Microorganisms (GCM) 10K type strain sequencing project: providing services to taxonomists for standard genome sequencing and annotation.</title>
        <authorList>
            <consortium name="The Broad Institute Genomics Platform"/>
            <consortium name="The Broad Institute Genome Sequencing Center for Infectious Disease"/>
            <person name="Wu L."/>
            <person name="Ma J."/>
        </authorList>
    </citation>
    <scope>NUCLEOTIDE SEQUENCE [LARGE SCALE GENOMIC DNA]</scope>
    <source>
        <strain evidence="3">CGMCC 1.15399</strain>
    </source>
</reference>
<keyword evidence="3" id="KW-1185">Reference proteome</keyword>
<dbReference type="PROSITE" id="PS50263">
    <property type="entry name" value="CN_HYDROLASE"/>
    <property type="match status" value="1"/>
</dbReference>
<accession>A0ABW4GXB7</accession>
<dbReference type="InterPro" id="IPR003010">
    <property type="entry name" value="C-N_Hydrolase"/>
</dbReference>
<dbReference type="Proteomes" id="UP001597097">
    <property type="component" value="Unassembled WGS sequence"/>
</dbReference>
<sequence length="321" mass="34021">MRIAAVQTRSVWLDAGATTDKALGLMAEAARQGATCVVFPETFLPGYPFWLSMTSASRFEDTAQKQAYAAYLDAAVTIPGPEIHAIAGAAREHGLFAMVGVAERGAGTASGSIYCSLVTISPDDGIVGVHRKLVPTYEERLVWAPGDGNGLRTHQIGDFRVGGLCCYENWMPLARHALYGDGETLHVSVWPGSGGNTTDCARFIAMEGRVYSLAASGLTSAEDVPKDFPLRQALEAAGGTGHDGGSAIAGPDGAWLVPPLVGEESVIVADLDPAVVRGARQNLDPTGHYSRPDVFQMTVDRRRAAAVRFIDSTDVDSTEER</sequence>
<dbReference type="CDD" id="cd07564">
    <property type="entry name" value="nitrilases_CHs"/>
    <property type="match status" value="1"/>
</dbReference>
<dbReference type="PANTHER" id="PTHR46044:SF1">
    <property type="entry name" value="CN HYDROLASE DOMAIN-CONTAINING PROTEIN"/>
    <property type="match status" value="1"/>
</dbReference>
<dbReference type="EMBL" id="JBHUCM010000075">
    <property type="protein sequence ID" value="MFD1547407.1"/>
    <property type="molecule type" value="Genomic_DNA"/>
</dbReference>
<organism evidence="2 3">
    <name type="scientific">Nonomuraea guangzhouensis</name>
    <dbReference type="NCBI Taxonomy" id="1291555"/>
    <lineage>
        <taxon>Bacteria</taxon>
        <taxon>Bacillati</taxon>
        <taxon>Actinomycetota</taxon>
        <taxon>Actinomycetes</taxon>
        <taxon>Streptosporangiales</taxon>
        <taxon>Streptosporangiaceae</taxon>
        <taxon>Nonomuraea</taxon>
    </lineage>
</organism>
<comment type="caution">
    <text evidence="2">The sequence shown here is derived from an EMBL/GenBank/DDBJ whole genome shotgun (WGS) entry which is preliminary data.</text>
</comment>
<dbReference type="RefSeq" id="WP_219528012.1">
    <property type="nucleotide sequence ID" value="NZ_JAHKRM010000003.1"/>
</dbReference>
<keyword evidence="2" id="KW-0378">Hydrolase</keyword>
<name>A0ABW4GXB7_9ACTN</name>
<dbReference type="Pfam" id="PF00795">
    <property type="entry name" value="CN_hydrolase"/>
    <property type="match status" value="1"/>
</dbReference>
<evidence type="ECO:0000313" key="2">
    <source>
        <dbReference type="EMBL" id="MFD1547407.1"/>
    </source>
</evidence>
<gene>
    <name evidence="2" type="ORF">ACFSJ0_60995</name>
</gene>
<proteinExistence type="predicted"/>
<evidence type="ECO:0000259" key="1">
    <source>
        <dbReference type="PROSITE" id="PS50263"/>
    </source>
</evidence>